<evidence type="ECO:0000313" key="4">
    <source>
        <dbReference type="Proteomes" id="UP001597104"/>
    </source>
</evidence>
<dbReference type="Pfam" id="PF13556">
    <property type="entry name" value="HTH_30"/>
    <property type="match status" value="1"/>
</dbReference>
<keyword evidence="4" id="KW-1185">Reference proteome</keyword>
<reference evidence="4" key="1">
    <citation type="journal article" date="2019" name="Int. J. Syst. Evol. Microbiol.">
        <title>The Global Catalogue of Microorganisms (GCM) 10K type strain sequencing project: providing services to taxonomists for standard genome sequencing and annotation.</title>
        <authorList>
            <consortium name="The Broad Institute Genomics Platform"/>
            <consortium name="The Broad Institute Genome Sequencing Center for Infectious Disease"/>
            <person name="Wu L."/>
            <person name="Ma J."/>
        </authorList>
    </citation>
    <scope>NUCLEOTIDE SEQUENCE [LARGE SCALE GENOMIC DNA]</scope>
    <source>
        <strain evidence="4">CCM 8925</strain>
    </source>
</reference>
<accession>A0ABW3EA54</accession>
<dbReference type="InterPro" id="IPR051448">
    <property type="entry name" value="CdaR-like_regulators"/>
</dbReference>
<evidence type="ECO:0000259" key="2">
    <source>
        <dbReference type="Pfam" id="PF13556"/>
    </source>
</evidence>
<sequence length="351" mass="40049">MKLEPELAQSIVNKMMSKIPYNINMMDENGYIIASGSSERLNTLHVGALDAIRQQKTLIMERSHGENGQPGVNMPVHFNDRIIGVIGITGEPNEVVPLASLLSTATELLLNQSYADQQKLISETSYNRFLYQWVQVEAKLETNQALLIDAQKLKIDIFRDRYAIVIKGKNLTNFPVDSADFKLLISSSNLIILTEFEGNIEKYKHSCSVRKLDIGIGKSTTRIGISVAEAQKTIELRHVLHDSKLKYYKQVHLIDKLLSSNLPLNNLVKRFAEVDQTLIGQELLQTLNAFIEDNGNISITSESLHIHRNTLNYRLKKIKEELHLDPHNYHDLFHLYIGSLYYAKFVYEQEQ</sequence>
<gene>
    <name evidence="3" type="ORF">ACFQZ7_01165</name>
</gene>
<feature type="domain" description="Putative sugar diacid recognition" evidence="1">
    <location>
        <begin position="3"/>
        <end position="133"/>
    </location>
</feature>
<organism evidence="3 4">
    <name type="scientific">Loigolactobacillus binensis</name>
    <dbReference type="NCBI Taxonomy" id="2559922"/>
    <lineage>
        <taxon>Bacteria</taxon>
        <taxon>Bacillati</taxon>
        <taxon>Bacillota</taxon>
        <taxon>Bacilli</taxon>
        <taxon>Lactobacillales</taxon>
        <taxon>Lactobacillaceae</taxon>
        <taxon>Loigolactobacillus</taxon>
    </lineage>
</organism>
<name>A0ABW3EA54_9LACO</name>
<comment type="caution">
    <text evidence="3">The sequence shown here is derived from an EMBL/GenBank/DDBJ whole genome shotgun (WGS) entry which is preliminary data.</text>
</comment>
<dbReference type="InterPro" id="IPR042070">
    <property type="entry name" value="PucR_C-HTH_sf"/>
</dbReference>
<evidence type="ECO:0000313" key="3">
    <source>
        <dbReference type="EMBL" id="MFD0896349.1"/>
    </source>
</evidence>
<dbReference type="InterPro" id="IPR008599">
    <property type="entry name" value="Diacid_rec"/>
</dbReference>
<dbReference type="RefSeq" id="WP_137638065.1">
    <property type="nucleotide sequence ID" value="NZ_BJDN01000017.1"/>
</dbReference>
<proteinExistence type="predicted"/>
<dbReference type="PANTHER" id="PTHR33744">
    <property type="entry name" value="CARBOHYDRATE DIACID REGULATOR"/>
    <property type="match status" value="1"/>
</dbReference>
<dbReference type="InterPro" id="IPR025736">
    <property type="entry name" value="PucR_C-HTH_dom"/>
</dbReference>
<dbReference type="Gene3D" id="1.10.10.2840">
    <property type="entry name" value="PucR C-terminal helix-turn-helix domain"/>
    <property type="match status" value="1"/>
</dbReference>
<dbReference type="Proteomes" id="UP001597104">
    <property type="component" value="Unassembled WGS sequence"/>
</dbReference>
<dbReference type="EMBL" id="JBHTIO010000003">
    <property type="protein sequence ID" value="MFD0896349.1"/>
    <property type="molecule type" value="Genomic_DNA"/>
</dbReference>
<dbReference type="Pfam" id="PF05651">
    <property type="entry name" value="Diacid_rec"/>
    <property type="match status" value="1"/>
</dbReference>
<evidence type="ECO:0000259" key="1">
    <source>
        <dbReference type="Pfam" id="PF05651"/>
    </source>
</evidence>
<feature type="domain" description="PucR C-terminal helix-turn-helix" evidence="2">
    <location>
        <begin position="283"/>
        <end position="337"/>
    </location>
</feature>
<protein>
    <submittedName>
        <fullName evidence="3">CdaR family transcriptional regulator</fullName>
    </submittedName>
</protein>